<dbReference type="Gene3D" id="2.60.120.620">
    <property type="entry name" value="q2cbj1_9rhob like domain"/>
    <property type="match status" value="1"/>
</dbReference>
<dbReference type="EMBL" id="HBGU01028168">
    <property type="protein sequence ID" value="CAD9448718.1"/>
    <property type="molecule type" value="Transcribed_RNA"/>
</dbReference>
<sequence length="340" mass="37561">MRLWGVNDQWHGFERLGCDIPLDPGDMLFFREDVWHRTQDMDLDRIGLIVDVLRFPLNSMPAATRFPLFVRLPQRAVLSRLIRLPRNTLDNVLASHRQADYCSGLDDASLLPSRGFTILRQAVSAATRAELMASLAETSIQKVEAGGRVYSHNFPAHDIERMSAGLRPELQAKLDALHTQQLLPLARAPGTVDGSAPIQVSGGAFIRVNTSLLRGKSAPTPDWHIDGDGHMQSRQHKLWVMLDKEDGEEARAHSNIVVAPSTGLEALAHAALDHDPHPTLMPKRTDYSAHGQDPLSTATLEAVGCTLVLDPGDALFMSEDVYHRTQDLLANRAAMLLEAF</sequence>
<evidence type="ECO:0000313" key="1">
    <source>
        <dbReference type="EMBL" id="CAD9448718.1"/>
    </source>
</evidence>
<reference evidence="1" key="1">
    <citation type="submission" date="2021-01" db="EMBL/GenBank/DDBJ databases">
        <authorList>
            <person name="Corre E."/>
            <person name="Pelletier E."/>
            <person name="Niang G."/>
            <person name="Scheremetjew M."/>
            <person name="Finn R."/>
            <person name="Kale V."/>
            <person name="Holt S."/>
            <person name="Cochrane G."/>
            <person name="Meng A."/>
            <person name="Brown T."/>
            <person name="Cohen L."/>
        </authorList>
    </citation>
    <scope>NUCLEOTIDE SEQUENCE</scope>
    <source>
        <strain evidence="1">UTEX LB 985</strain>
    </source>
</reference>
<protein>
    <submittedName>
        <fullName evidence="1">Uncharacterized protein</fullName>
    </submittedName>
</protein>
<gene>
    <name evidence="1" type="ORF">CBRE1094_LOCUS15324</name>
</gene>
<accession>A0A7S2DAN9</accession>
<proteinExistence type="predicted"/>
<dbReference type="AlphaFoldDB" id="A0A7S2DAN9"/>
<name>A0A7S2DAN9_9EUKA</name>
<organism evidence="1">
    <name type="scientific">Haptolina brevifila</name>
    <dbReference type="NCBI Taxonomy" id="156173"/>
    <lineage>
        <taxon>Eukaryota</taxon>
        <taxon>Haptista</taxon>
        <taxon>Haptophyta</taxon>
        <taxon>Prymnesiophyceae</taxon>
        <taxon>Prymnesiales</taxon>
        <taxon>Prymnesiaceae</taxon>
        <taxon>Haptolina</taxon>
    </lineage>
</organism>